<proteinExistence type="inferred from homology"/>
<dbReference type="InterPro" id="IPR015955">
    <property type="entry name" value="Lactate_DH/Glyco_Ohase_4_C"/>
</dbReference>
<dbReference type="AlphaFoldDB" id="C1E4V8"/>
<reference evidence="11 12" key="1">
    <citation type="journal article" date="2009" name="Science">
        <title>Green evolution and dynamic adaptations revealed by genomes of the marine picoeukaryotes Micromonas.</title>
        <authorList>
            <person name="Worden A.Z."/>
            <person name="Lee J.H."/>
            <person name="Mock T."/>
            <person name="Rouze P."/>
            <person name="Simmons M.P."/>
            <person name="Aerts A.L."/>
            <person name="Allen A.E."/>
            <person name="Cuvelier M.L."/>
            <person name="Derelle E."/>
            <person name="Everett M.V."/>
            <person name="Foulon E."/>
            <person name="Grimwood J."/>
            <person name="Gundlach H."/>
            <person name="Henrissat B."/>
            <person name="Napoli C."/>
            <person name="McDonald S.M."/>
            <person name="Parker M.S."/>
            <person name="Rombauts S."/>
            <person name="Salamov A."/>
            <person name="Von Dassow P."/>
            <person name="Badger J.H."/>
            <person name="Coutinho P.M."/>
            <person name="Demir E."/>
            <person name="Dubchak I."/>
            <person name="Gentemann C."/>
            <person name="Eikrem W."/>
            <person name="Gready J.E."/>
            <person name="John U."/>
            <person name="Lanier W."/>
            <person name="Lindquist E.A."/>
            <person name="Lucas S."/>
            <person name="Mayer K.F."/>
            <person name="Moreau H."/>
            <person name="Not F."/>
            <person name="Otillar R."/>
            <person name="Panaud O."/>
            <person name="Pangilinan J."/>
            <person name="Paulsen I."/>
            <person name="Piegu B."/>
            <person name="Poliakov A."/>
            <person name="Robbens S."/>
            <person name="Schmutz J."/>
            <person name="Toulza E."/>
            <person name="Wyss T."/>
            <person name="Zelensky A."/>
            <person name="Zhou K."/>
            <person name="Armbrust E.V."/>
            <person name="Bhattacharya D."/>
            <person name="Goodenough U.W."/>
            <person name="Van de Peer Y."/>
            <person name="Grigoriev I.V."/>
        </authorList>
    </citation>
    <scope>NUCLEOTIDE SEQUENCE [LARGE SCALE GENOMIC DNA]</scope>
    <source>
        <strain evidence="12">RCC299 / NOUM17</strain>
    </source>
</reference>
<dbReference type="STRING" id="296587.C1E4V8"/>
<dbReference type="Pfam" id="PF00056">
    <property type="entry name" value="Ldh_1_N"/>
    <property type="match status" value="1"/>
</dbReference>
<keyword evidence="6" id="KW-0520">NAD</keyword>
<keyword evidence="12" id="KW-1185">Reference proteome</keyword>
<dbReference type="InterPro" id="IPR036291">
    <property type="entry name" value="NAD(P)-bd_dom_sf"/>
</dbReference>
<dbReference type="PANTHER" id="PTHR11540:SF16">
    <property type="entry name" value="MALATE DEHYDROGENASE, MITOCHONDRIAL"/>
    <property type="match status" value="1"/>
</dbReference>
<evidence type="ECO:0000256" key="2">
    <source>
        <dbReference type="ARBA" id="ARBA00011738"/>
    </source>
</evidence>
<dbReference type="Pfam" id="PF02866">
    <property type="entry name" value="Ldh_1_C"/>
    <property type="match status" value="1"/>
</dbReference>
<dbReference type="eggNOG" id="KOG1494">
    <property type="taxonomic scope" value="Eukaryota"/>
</dbReference>
<comment type="subunit">
    <text evidence="2">Homodimer.</text>
</comment>
<feature type="domain" description="Lactate/malate dehydrogenase C-terminal" evidence="10">
    <location>
        <begin position="179"/>
        <end position="345"/>
    </location>
</feature>
<keyword evidence="4" id="KW-0816">Tricarboxylic acid cycle</keyword>
<accession>C1E4V8</accession>
<comment type="catalytic activity">
    <reaction evidence="7">
        <text>(S)-malate + NAD(+) = oxaloacetate + NADH + H(+)</text>
        <dbReference type="Rhea" id="RHEA:21432"/>
        <dbReference type="ChEBI" id="CHEBI:15378"/>
        <dbReference type="ChEBI" id="CHEBI:15589"/>
        <dbReference type="ChEBI" id="CHEBI:16452"/>
        <dbReference type="ChEBI" id="CHEBI:57540"/>
        <dbReference type="ChEBI" id="CHEBI:57945"/>
        <dbReference type="EC" id="1.1.1.37"/>
    </reaction>
</comment>
<evidence type="ECO:0000259" key="10">
    <source>
        <dbReference type="Pfam" id="PF02866"/>
    </source>
</evidence>
<dbReference type="NCBIfam" id="TIGR01772">
    <property type="entry name" value="MDH_euk_gproteo"/>
    <property type="match status" value="1"/>
</dbReference>
<dbReference type="Gene3D" id="3.90.110.10">
    <property type="entry name" value="Lactate dehydrogenase/glycoside hydrolase, family 4, C-terminal"/>
    <property type="match status" value="1"/>
</dbReference>
<dbReference type="FunFam" id="3.40.50.720:FF:000013">
    <property type="entry name" value="Malate dehydrogenase"/>
    <property type="match status" value="1"/>
</dbReference>
<keyword evidence="5 8" id="KW-0560">Oxidoreductase</keyword>
<dbReference type="GO" id="GO:0006099">
    <property type="term" value="P:tricarboxylic acid cycle"/>
    <property type="evidence" value="ECO:0007669"/>
    <property type="project" value="UniProtKB-KW"/>
</dbReference>
<organism evidence="11 12">
    <name type="scientific">Micromonas commoda (strain RCC299 / NOUM17 / CCMP2709)</name>
    <name type="common">Picoplanktonic green alga</name>
    <dbReference type="NCBI Taxonomy" id="296587"/>
    <lineage>
        <taxon>Eukaryota</taxon>
        <taxon>Viridiplantae</taxon>
        <taxon>Chlorophyta</taxon>
        <taxon>Mamiellophyceae</taxon>
        <taxon>Mamiellales</taxon>
        <taxon>Mamiellaceae</taxon>
        <taxon>Micromonas</taxon>
    </lineage>
</organism>
<dbReference type="RefSeq" id="XP_002501528.1">
    <property type="nucleotide sequence ID" value="XM_002501482.1"/>
</dbReference>
<dbReference type="Gene3D" id="3.40.50.720">
    <property type="entry name" value="NAD(P)-binding Rossmann-like Domain"/>
    <property type="match status" value="1"/>
</dbReference>
<evidence type="ECO:0000313" key="12">
    <source>
        <dbReference type="Proteomes" id="UP000002009"/>
    </source>
</evidence>
<dbReference type="InParanoid" id="C1E4V8"/>
<dbReference type="GO" id="GO:0005737">
    <property type="term" value="C:cytoplasm"/>
    <property type="evidence" value="ECO:0007669"/>
    <property type="project" value="TreeGrafter"/>
</dbReference>
<sequence>MDNRSANRRVAKLAAHLQPQIRRDPTAAHKAGFTVAVLGAAGGIGQPLSLLLKRCPLVADLRLYDVVPLAAGVAADVSHVNSRADTRGFHGPSQLPLALEGCDLVVIPAGVPRKPGMTRDDLFNINAGIVRDLVAACAKTCPNAVLNVISNPVNSTVPIAAEVLKDAGVYDPRRLMGVTHLDVMRARTFVSRSKGGDPNTIDIPVVGGHAGVTILPLLSQTRPFPKGGFTAEEARALTHRIQNGGTEVVDAKAGAGSATLSMAAAAAEFAHSVLRGLNGERNVLEHAFVESRLVPGCAFFASKVRLGRVGVEKVLGLGKLSDAEAAGLKALTPELSASIRKGFDFARASIPALTSSSTANAGSRLAAAPGLGA</sequence>
<dbReference type="Proteomes" id="UP000002009">
    <property type="component" value="Chromosome 4"/>
</dbReference>
<evidence type="ECO:0000256" key="3">
    <source>
        <dbReference type="ARBA" id="ARBA00012995"/>
    </source>
</evidence>
<protein>
    <recommendedName>
        <fullName evidence="3">malate dehydrogenase</fullName>
        <ecNumber evidence="3">1.1.1.37</ecNumber>
    </recommendedName>
</protein>
<evidence type="ECO:0000256" key="1">
    <source>
        <dbReference type="ARBA" id="ARBA00008824"/>
    </source>
</evidence>
<dbReference type="InterPro" id="IPR010097">
    <property type="entry name" value="Malate_DH_type1"/>
</dbReference>
<dbReference type="OrthoDB" id="4069699at2759"/>
<evidence type="ECO:0000313" key="11">
    <source>
        <dbReference type="EMBL" id="ACO62786.1"/>
    </source>
</evidence>
<gene>
    <name evidence="11" type="ORF">MICPUN_94075</name>
</gene>
<dbReference type="InterPro" id="IPR022383">
    <property type="entry name" value="Lactate/malate_DH_C"/>
</dbReference>
<dbReference type="GeneID" id="8243215"/>
<evidence type="ECO:0000256" key="4">
    <source>
        <dbReference type="ARBA" id="ARBA00022532"/>
    </source>
</evidence>
<dbReference type="InterPro" id="IPR001236">
    <property type="entry name" value="Lactate/malate_DH_N"/>
</dbReference>
<dbReference type="KEGG" id="mis:MICPUN_94075"/>
<dbReference type="PANTHER" id="PTHR11540">
    <property type="entry name" value="MALATE AND LACTATE DEHYDROGENASE"/>
    <property type="match status" value="1"/>
</dbReference>
<dbReference type="GO" id="GO:0030060">
    <property type="term" value="F:L-malate dehydrogenase (NAD+) activity"/>
    <property type="evidence" value="ECO:0007669"/>
    <property type="project" value="UniProtKB-EC"/>
</dbReference>
<dbReference type="FunFam" id="3.90.110.10:FF:000001">
    <property type="entry name" value="Malate dehydrogenase"/>
    <property type="match status" value="1"/>
</dbReference>
<name>C1E4V8_MICCC</name>
<comment type="similarity">
    <text evidence="1">Belongs to the LDH/MDH superfamily. MDH type 1 family.</text>
</comment>
<dbReference type="OMA" id="ESIVVIM"/>
<evidence type="ECO:0000256" key="8">
    <source>
        <dbReference type="RuleBase" id="RU003369"/>
    </source>
</evidence>
<dbReference type="EC" id="1.1.1.37" evidence="3"/>
<evidence type="ECO:0000256" key="5">
    <source>
        <dbReference type="ARBA" id="ARBA00023002"/>
    </source>
</evidence>
<evidence type="ECO:0000256" key="7">
    <source>
        <dbReference type="ARBA" id="ARBA00048313"/>
    </source>
</evidence>
<dbReference type="SUPFAM" id="SSF51735">
    <property type="entry name" value="NAD(P)-binding Rossmann-fold domains"/>
    <property type="match status" value="1"/>
</dbReference>
<dbReference type="EMBL" id="CP001325">
    <property type="protein sequence ID" value="ACO62786.1"/>
    <property type="molecule type" value="Genomic_DNA"/>
</dbReference>
<evidence type="ECO:0000256" key="6">
    <source>
        <dbReference type="ARBA" id="ARBA00023027"/>
    </source>
</evidence>
<evidence type="ECO:0000259" key="9">
    <source>
        <dbReference type="Pfam" id="PF00056"/>
    </source>
</evidence>
<dbReference type="SUPFAM" id="SSF56327">
    <property type="entry name" value="LDH C-terminal domain-like"/>
    <property type="match status" value="1"/>
</dbReference>
<feature type="domain" description="Lactate/malate dehydrogenase N-terminal" evidence="9">
    <location>
        <begin position="35"/>
        <end position="177"/>
    </location>
</feature>
<dbReference type="CDD" id="cd01337">
    <property type="entry name" value="MDH_glyoxysomal_mitochondrial"/>
    <property type="match status" value="1"/>
</dbReference>